<accession>A0A8S1EAS0</accession>
<evidence type="ECO:0000313" key="1">
    <source>
        <dbReference type="EMBL" id="CAB3387274.1"/>
    </source>
</evidence>
<sequence length="69" mass="8118">MSQTYSRYFVIYAKVVEVVIDRWRVLCGGVRRIKETVQFRDHAYGYLVTIVQILRVVVRHASNDEKASE</sequence>
<reference evidence="1 2" key="1">
    <citation type="submission" date="2020-04" db="EMBL/GenBank/DDBJ databases">
        <authorList>
            <person name="Alioto T."/>
            <person name="Alioto T."/>
            <person name="Gomez Garrido J."/>
        </authorList>
    </citation>
    <scope>NUCLEOTIDE SEQUENCE [LARGE SCALE GENOMIC DNA]</scope>
</reference>
<name>A0A8S1EAS0_9INSE</name>
<evidence type="ECO:0000313" key="2">
    <source>
        <dbReference type="Proteomes" id="UP000494165"/>
    </source>
</evidence>
<protein>
    <submittedName>
        <fullName evidence="1">Uncharacterized protein</fullName>
    </submittedName>
</protein>
<gene>
    <name evidence="1" type="ORF">CLODIP_2_CD11205</name>
</gene>
<dbReference type="Proteomes" id="UP000494165">
    <property type="component" value="Unassembled WGS sequence"/>
</dbReference>
<dbReference type="EMBL" id="CADEPI010000557">
    <property type="protein sequence ID" value="CAB3387274.1"/>
    <property type="molecule type" value="Genomic_DNA"/>
</dbReference>
<comment type="caution">
    <text evidence="1">The sequence shown here is derived from an EMBL/GenBank/DDBJ whole genome shotgun (WGS) entry which is preliminary data.</text>
</comment>
<organism evidence="1 2">
    <name type="scientific">Cloeon dipterum</name>
    <dbReference type="NCBI Taxonomy" id="197152"/>
    <lineage>
        <taxon>Eukaryota</taxon>
        <taxon>Metazoa</taxon>
        <taxon>Ecdysozoa</taxon>
        <taxon>Arthropoda</taxon>
        <taxon>Hexapoda</taxon>
        <taxon>Insecta</taxon>
        <taxon>Pterygota</taxon>
        <taxon>Palaeoptera</taxon>
        <taxon>Ephemeroptera</taxon>
        <taxon>Pisciforma</taxon>
        <taxon>Baetidae</taxon>
        <taxon>Cloeon</taxon>
    </lineage>
</organism>
<proteinExistence type="predicted"/>
<keyword evidence="2" id="KW-1185">Reference proteome</keyword>
<dbReference type="AlphaFoldDB" id="A0A8S1EAS0"/>